<evidence type="ECO:0000256" key="10">
    <source>
        <dbReference type="SAM" id="SignalP"/>
    </source>
</evidence>
<feature type="region of interest" description="Disordered" evidence="9">
    <location>
        <begin position="126"/>
        <end position="164"/>
    </location>
</feature>
<keyword evidence="13" id="KW-1185">Reference proteome</keyword>
<reference evidence="12 13" key="1">
    <citation type="submission" date="2019-12" db="EMBL/GenBank/DDBJ databases">
        <authorList>
            <person name="Alioto T."/>
            <person name="Alioto T."/>
            <person name="Gomez Garrido J."/>
        </authorList>
    </citation>
    <scope>NUCLEOTIDE SEQUENCE [LARGE SCALE GENOMIC DNA]</scope>
</reference>
<sequence>MDSKYAAPMVLIECILIFFLFGPARADLAKDRAQCANQLVGLATCLPYVSGDAKAPTMDCCSGFKQVLQKSPECICILIKDRNDPSLGLKINATLALNLPTQCHAPGDISDCPTLLHLAPNSPEAKEFHDFANSGKKSNSTATPEGNPSASSEGTSADQRSDGGKRKKWLGIKMASALLLLIFIY</sequence>
<evidence type="ECO:0000256" key="1">
    <source>
        <dbReference type="ARBA" id="ARBA00004609"/>
    </source>
</evidence>
<keyword evidence="6" id="KW-1015">Disulfide bond</keyword>
<dbReference type="CDD" id="cd00010">
    <property type="entry name" value="AAI_LTSS"/>
    <property type="match status" value="1"/>
</dbReference>
<evidence type="ECO:0000256" key="3">
    <source>
        <dbReference type="ARBA" id="ARBA00022475"/>
    </source>
</evidence>
<keyword evidence="3" id="KW-1003">Cell membrane</keyword>
<dbReference type="Proteomes" id="UP000594638">
    <property type="component" value="Unassembled WGS sequence"/>
</dbReference>
<accession>A0A8S0PRB2</accession>
<dbReference type="Pfam" id="PF14368">
    <property type="entry name" value="LTP_2"/>
    <property type="match status" value="1"/>
</dbReference>
<evidence type="ECO:0000256" key="7">
    <source>
        <dbReference type="ARBA" id="ARBA00023180"/>
    </source>
</evidence>
<dbReference type="PANTHER" id="PTHR33044">
    <property type="entry name" value="BIFUNCTIONAL INHIBITOR/LIPID-TRANSFER PROTEIN/SEED STORAGE 2S ALBUMIN SUPERFAMILY PROTEIN-RELATED"/>
    <property type="match status" value="1"/>
</dbReference>
<feature type="chain" id="PRO_5035716321" evidence="10">
    <location>
        <begin position="27"/>
        <end position="185"/>
    </location>
</feature>
<name>A0A8S0PRB2_OLEEU</name>
<evidence type="ECO:0000256" key="4">
    <source>
        <dbReference type="ARBA" id="ARBA00022622"/>
    </source>
</evidence>
<dbReference type="SUPFAM" id="SSF47699">
    <property type="entry name" value="Bifunctional inhibitor/lipid-transfer protein/seed storage 2S albumin"/>
    <property type="match status" value="1"/>
</dbReference>
<protein>
    <submittedName>
        <fullName evidence="12">YLS3</fullName>
    </submittedName>
</protein>
<dbReference type="EMBL" id="CACTIH010000127">
    <property type="protein sequence ID" value="CAA2954788.1"/>
    <property type="molecule type" value="Genomic_DNA"/>
</dbReference>
<feature type="signal peptide" evidence="10">
    <location>
        <begin position="1"/>
        <end position="26"/>
    </location>
</feature>
<feature type="domain" description="Bifunctional inhibitor/plant lipid transfer protein/seed storage helical" evidence="11">
    <location>
        <begin position="35"/>
        <end position="112"/>
    </location>
</feature>
<dbReference type="FunFam" id="1.10.110.10:FF:000001">
    <property type="entry name" value="Bifunctional inhibitor/lipid-transfer protein/seed storage 2S albumin superfamily protein"/>
    <property type="match status" value="1"/>
</dbReference>
<dbReference type="Gramene" id="OE9A053133T1">
    <property type="protein sequence ID" value="OE9A053133C1"/>
    <property type="gene ID" value="OE9A053133"/>
</dbReference>
<comment type="subcellular location">
    <subcellularLocation>
        <location evidence="1">Cell membrane</location>
        <topology evidence="1">Lipid-anchor</topology>
        <topology evidence="1">GPI-anchor</topology>
    </subcellularLocation>
</comment>
<proteinExistence type="inferred from homology"/>
<evidence type="ECO:0000313" key="12">
    <source>
        <dbReference type="EMBL" id="CAA2954788.1"/>
    </source>
</evidence>
<evidence type="ECO:0000259" key="11">
    <source>
        <dbReference type="SMART" id="SM00499"/>
    </source>
</evidence>
<organism evidence="12 13">
    <name type="scientific">Olea europaea subsp. europaea</name>
    <dbReference type="NCBI Taxonomy" id="158383"/>
    <lineage>
        <taxon>Eukaryota</taxon>
        <taxon>Viridiplantae</taxon>
        <taxon>Streptophyta</taxon>
        <taxon>Embryophyta</taxon>
        <taxon>Tracheophyta</taxon>
        <taxon>Spermatophyta</taxon>
        <taxon>Magnoliopsida</taxon>
        <taxon>eudicotyledons</taxon>
        <taxon>Gunneridae</taxon>
        <taxon>Pentapetalae</taxon>
        <taxon>asterids</taxon>
        <taxon>lamiids</taxon>
        <taxon>Lamiales</taxon>
        <taxon>Oleaceae</taxon>
        <taxon>Oleeae</taxon>
        <taxon>Olea</taxon>
    </lineage>
</organism>
<comment type="similarity">
    <text evidence="2">Belongs to the plant LTP family.</text>
</comment>
<evidence type="ECO:0000256" key="2">
    <source>
        <dbReference type="ARBA" id="ARBA00009748"/>
    </source>
</evidence>
<keyword evidence="8" id="KW-0449">Lipoprotein</keyword>
<dbReference type="InterPro" id="IPR016140">
    <property type="entry name" value="Bifunc_inhib/LTP/seed_store"/>
</dbReference>
<evidence type="ECO:0000256" key="8">
    <source>
        <dbReference type="ARBA" id="ARBA00023288"/>
    </source>
</evidence>
<evidence type="ECO:0000256" key="5">
    <source>
        <dbReference type="ARBA" id="ARBA00022729"/>
    </source>
</evidence>
<evidence type="ECO:0000256" key="6">
    <source>
        <dbReference type="ARBA" id="ARBA00023157"/>
    </source>
</evidence>
<dbReference type="InterPro" id="IPR043325">
    <property type="entry name" value="LTSS"/>
</dbReference>
<keyword evidence="4" id="KW-0472">Membrane</keyword>
<comment type="caution">
    <text evidence="12">The sequence shown here is derived from an EMBL/GenBank/DDBJ whole genome shotgun (WGS) entry which is preliminary data.</text>
</comment>
<evidence type="ECO:0000256" key="9">
    <source>
        <dbReference type="SAM" id="MobiDB-lite"/>
    </source>
</evidence>
<gene>
    <name evidence="12" type="ORF">OLEA9_A053133</name>
</gene>
<dbReference type="OrthoDB" id="1938537at2759"/>
<dbReference type="Gene3D" id="1.10.110.10">
    <property type="entry name" value="Plant lipid-transfer and hydrophobic proteins"/>
    <property type="match status" value="1"/>
</dbReference>
<dbReference type="SMART" id="SM00499">
    <property type="entry name" value="AAI"/>
    <property type="match status" value="1"/>
</dbReference>
<dbReference type="GO" id="GO:0005886">
    <property type="term" value="C:plasma membrane"/>
    <property type="evidence" value="ECO:0007669"/>
    <property type="project" value="UniProtKB-SubCell"/>
</dbReference>
<keyword evidence="4" id="KW-0336">GPI-anchor</keyword>
<evidence type="ECO:0000313" key="13">
    <source>
        <dbReference type="Proteomes" id="UP000594638"/>
    </source>
</evidence>
<feature type="compositionally biased region" description="Polar residues" evidence="9">
    <location>
        <begin position="135"/>
        <end position="158"/>
    </location>
</feature>
<keyword evidence="7" id="KW-0325">Glycoprotein</keyword>
<dbReference type="InterPro" id="IPR036312">
    <property type="entry name" value="Bifun_inhib/LTP/seed_sf"/>
</dbReference>
<keyword evidence="5 10" id="KW-0732">Signal</keyword>
<dbReference type="GO" id="GO:0098552">
    <property type="term" value="C:side of membrane"/>
    <property type="evidence" value="ECO:0007669"/>
    <property type="project" value="UniProtKB-KW"/>
</dbReference>
<dbReference type="AlphaFoldDB" id="A0A8S0PRB2"/>